<dbReference type="GO" id="GO:0005829">
    <property type="term" value="C:cytosol"/>
    <property type="evidence" value="ECO:0007669"/>
    <property type="project" value="TreeGrafter"/>
</dbReference>
<comment type="similarity">
    <text evidence="2">Belongs to the DUF177 domain family.</text>
</comment>
<evidence type="ECO:0000313" key="7">
    <source>
        <dbReference type="Proteomes" id="UP000032430"/>
    </source>
</evidence>
<dbReference type="AlphaFoldDB" id="A0A098G5H9"/>
<reference evidence="7" key="1">
    <citation type="submission" date="2014-09" db="EMBL/GenBank/DDBJ databases">
        <authorList>
            <person name="Gomez-Valero L."/>
        </authorList>
    </citation>
    <scope>NUCLEOTIDE SEQUENCE [LARGE SCALE GENOMIC DNA]</scope>
    <source>
        <strain evidence="7">ATCC700992</strain>
    </source>
</reference>
<evidence type="ECO:0000313" key="6">
    <source>
        <dbReference type="EMBL" id="CEG56745.1"/>
    </source>
</evidence>
<dbReference type="Proteomes" id="UP000032430">
    <property type="component" value="Chromosome I"/>
</dbReference>
<evidence type="ECO:0000256" key="5">
    <source>
        <dbReference type="ARBA" id="ARBA00031841"/>
    </source>
</evidence>
<keyword evidence="4" id="KW-0690">Ribosome biogenesis</keyword>
<organism evidence="6 7">
    <name type="scientific">Legionella fallonii LLAP-10</name>
    <dbReference type="NCBI Taxonomy" id="1212491"/>
    <lineage>
        <taxon>Bacteria</taxon>
        <taxon>Pseudomonadati</taxon>
        <taxon>Pseudomonadota</taxon>
        <taxon>Gammaproteobacteria</taxon>
        <taxon>Legionellales</taxon>
        <taxon>Legionellaceae</taxon>
        <taxon>Legionella</taxon>
    </lineage>
</organism>
<protein>
    <recommendedName>
        <fullName evidence="3">Large ribosomal RNA subunit accumulation protein YceD</fullName>
    </recommendedName>
    <alternativeName>
        <fullName evidence="5">23S rRNA accumulation protein YceD</fullName>
    </alternativeName>
</protein>
<evidence type="ECO:0000256" key="1">
    <source>
        <dbReference type="ARBA" id="ARBA00002868"/>
    </source>
</evidence>
<dbReference type="HOGENOM" id="CLU_1813398_0_0_6"/>
<dbReference type="Pfam" id="PF02620">
    <property type="entry name" value="YceD"/>
    <property type="match status" value="1"/>
</dbReference>
<dbReference type="STRING" id="1212491.LFA_1319"/>
<dbReference type="EMBL" id="LN614827">
    <property type="protein sequence ID" value="CEG56745.1"/>
    <property type="molecule type" value="Genomic_DNA"/>
</dbReference>
<accession>A0A098G5H9</accession>
<gene>
    <name evidence="6" type="ORF">LFA_1319</name>
</gene>
<name>A0A098G5H9_9GAMM</name>
<dbReference type="GO" id="GO:0042254">
    <property type="term" value="P:ribosome biogenesis"/>
    <property type="evidence" value="ECO:0007669"/>
    <property type="project" value="UniProtKB-KW"/>
</dbReference>
<dbReference type="OrthoDB" id="9786771at2"/>
<proteinExistence type="inferred from homology"/>
<dbReference type="PANTHER" id="PTHR38099">
    <property type="entry name" value="LARGE RIBOSOMAL RNA SUBUNIT ACCUMULATION PROTEIN YCED"/>
    <property type="match status" value="1"/>
</dbReference>
<comment type="function">
    <text evidence="1">Plays a role in synthesis, processing and/or stability of 23S rRNA.</text>
</comment>
<dbReference type="InterPro" id="IPR039255">
    <property type="entry name" value="YceD_bac"/>
</dbReference>
<dbReference type="RefSeq" id="WP_045095362.1">
    <property type="nucleotide sequence ID" value="NZ_LN614827.1"/>
</dbReference>
<evidence type="ECO:0000256" key="2">
    <source>
        <dbReference type="ARBA" id="ARBA00010740"/>
    </source>
</evidence>
<dbReference type="KEGG" id="lfa:LFA_1319"/>
<keyword evidence="7" id="KW-1185">Reference proteome</keyword>
<evidence type="ECO:0000256" key="3">
    <source>
        <dbReference type="ARBA" id="ARBA00015716"/>
    </source>
</evidence>
<dbReference type="PANTHER" id="PTHR38099:SF1">
    <property type="entry name" value="LARGE RIBOSOMAL RNA SUBUNIT ACCUMULATION PROTEIN YCED"/>
    <property type="match status" value="1"/>
</dbReference>
<dbReference type="InterPro" id="IPR003772">
    <property type="entry name" value="YceD"/>
</dbReference>
<sequence>MLHLPEIAKQGQQTKIIRIDDRLPSFLISPCQLNVTYHVEVEDDFYLLHLKVVGDLNAICQRCMQEFHFSYDNETTIAVCRSDERAEQVLELYECIVSSNWHVDLNDLITDELHLYAPQFHPNNNDCDSEINQILTQKDEPY</sequence>
<evidence type="ECO:0000256" key="4">
    <source>
        <dbReference type="ARBA" id="ARBA00022517"/>
    </source>
</evidence>